<feature type="compositionally biased region" description="Polar residues" evidence="1">
    <location>
        <begin position="1"/>
        <end position="13"/>
    </location>
</feature>
<keyword evidence="2" id="KW-1133">Transmembrane helix</keyword>
<dbReference type="Proteomes" id="UP000249464">
    <property type="component" value="Unassembled WGS sequence"/>
</dbReference>
<evidence type="ECO:0000256" key="2">
    <source>
        <dbReference type="SAM" id="Phobius"/>
    </source>
</evidence>
<evidence type="ECO:0000256" key="1">
    <source>
        <dbReference type="SAM" id="MobiDB-lite"/>
    </source>
</evidence>
<gene>
    <name evidence="3" type="primary">BQ5605_C031g10913</name>
    <name evidence="3" type="ORF">BQ5605_C031G10913</name>
</gene>
<keyword evidence="2" id="KW-0812">Transmembrane</keyword>
<keyword evidence="4" id="KW-1185">Reference proteome</keyword>
<evidence type="ECO:0000313" key="4">
    <source>
        <dbReference type="Proteomes" id="UP000249464"/>
    </source>
</evidence>
<evidence type="ECO:0000313" key="3">
    <source>
        <dbReference type="EMBL" id="SGZ06058.1"/>
    </source>
</evidence>
<dbReference type="EMBL" id="FQNC01000068">
    <property type="protein sequence ID" value="SGZ06058.1"/>
    <property type="molecule type" value="Genomic_DNA"/>
</dbReference>
<name>A0A2X0ML98_9BASI</name>
<dbReference type="AlphaFoldDB" id="A0A2X0ML98"/>
<keyword evidence="2" id="KW-0472">Membrane</keyword>
<reference evidence="3 4" key="1">
    <citation type="submission" date="2016-11" db="EMBL/GenBank/DDBJ databases">
        <authorList>
            <person name="Jaros S."/>
            <person name="Januszkiewicz K."/>
            <person name="Wedrychowicz H."/>
        </authorList>
    </citation>
    <scope>NUCLEOTIDE SEQUENCE [LARGE SCALE GENOMIC DNA]</scope>
</reference>
<sequence length="86" mass="9428">MHNHQGSYSSTPKGSYPAMTGEPVNAERGAWRSPIYWLVFALPLCVFGFKMAKYRRPATSAMQGMMDSAAPQTIATKDAADLAYHS</sequence>
<organism evidence="3 4">
    <name type="scientific">Microbotryum silenes-dioicae</name>
    <dbReference type="NCBI Taxonomy" id="796604"/>
    <lineage>
        <taxon>Eukaryota</taxon>
        <taxon>Fungi</taxon>
        <taxon>Dikarya</taxon>
        <taxon>Basidiomycota</taxon>
        <taxon>Pucciniomycotina</taxon>
        <taxon>Microbotryomycetes</taxon>
        <taxon>Microbotryales</taxon>
        <taxon>Microbotryaceae</taxon>
        <taxon>Microbotryum</taxon>
    </lineage>
</organism>
<accession>A0A2X0ML98</accession>
<protein>
    <submittedName>
        <fullName evidence="3">BQ5605_C031g10913 protein</fullName>
    </submittedName>
</protein>
<feature type="transmembrane region" description="Helical" evidence="2">
    <location>
        <begin position="35"/>
        <end position="52"/>
    </location>
</feature>
<proteinExistence type="predicted"/>
<feature type="region of interest" description="Disordered" evidence="1">
    <location>
        <begin position="1"/>
        <end position="23"/>
    </location>
</feature>